<reference evidence="8" key="1">
    <citation type="journal article" date="2019" name="Int. J. Syst. Evol. Microbiol.">
        <title>The Global Catalogue of Microorganisms (GCM) 10K type strain sequencing project: providing services to taxonomists for standard genome sequencing and annotation.</title>
        <authorList>
            <consortium name="The Broad Institute Genomics Platform"/>
            <consortium name="The Broad Institute Genome Sequencing Center for Infectious Disease"/>
            <person name="Wu L."/>
            <person name="Ma J."/>
        </authorList>
    </citation>
    <scope>NUCLEOTIDE SEQUENCE [LARGE SCALE GENOMIC DNA]</scope>
    <source>
        <strain evidence="8">KCTC 42986</strain>
    </source>
</reference>
<dbReference type="EMBL" id="JBHRTP010000028">
    <property type="protein sequence ID" value="MFC3108348.1"/>
    <property type="molecule type" value="Genomic_DNA"/>
</dbReference>
<dbReference type="InterPro" id="IPR001647">
    <property type="entry name" value="HTH_TetR"/>
</dbReference>
<evidence type="ECO:0000256" key="3">
    <source>
        <dbReference type="ARBA" id="ARBA00023125"/>
    </source>
</evidence>
<keyword evidence="8" id="KW-1185">Reference proteome</keyword>
<dbReference type="PROSITE" id="PS01081">
    <property type="entry name" value="HTH_TETR_1"/>
    <property type="match status" value="1"/>
</dbReference>
<evidence type="ECO:0000313" key="7">
    <source>
        <dbReference type="EMBL" id="MFC3108348.1"/>
    </source>
</evidence>
<dbReference type="Proteomes" id="UP001595530">
    <property type="component" value="Unassembled WGS sequence"/>
</dbReference>
<proteinExistence type="predicted"/>
<dbReference type="PROSITE" id="PS50977">
    <property type="entry name" value="HTH_TETR_2"/>
    <property type="match status" value="1"/>
</dbReference>
<accession>A0ABV7F001</accession>
<organism evidence="7 8">
    <name type="scientific">Undibacterium arcticum</name>
    <dbReference type="NCBI Taxonomy" id="1762892"/>
    <lineage>
        <taxon>Bacteria</taxon>
        <taxon>Pseudomonadati</taxon>
        <taxon>Pseudomonadota</taxon>
        <taxon>Betaproteobacteria</taxon>
        <taxon>Burkholderiales</taxon>
        <taxon>Oxalobacteraceae</taxon>
        <taxon>Undibacterium</taxon>
    </lineage>
</organism>
<keyword evidence="4" id="KW-0804">Transcription</keyword>
<dbReference type="InterPro" id="IPR009057">
    <property type="entry name" value="Homeodomain-like_sf"/>
</dbReference>
<dbReference type="InterPro" id="IPR023772">
    <property type="entry name" value="DNA-bd_HTH_TetR-type_CS"/>
</dbReference>
<evidence type="ECO:0000256" key="4">
    <source>
        <dbReference type="ARBA" id="ARBA00023163"/>
    </source>
</evidence>
<dbReference type="PANTHER" id="PTHR30055:SF226">
    <property type="entry name" value="HTH-TYPE TRANSCRIPTIONAL REGULATOR PKSA"/>
    <property type="match status" value="1"/>
</dbReference>
<evidence type="ECO:0000256" key="5">
    <source>
        <dbReference type="PROSITE-ProRule" id="PRU00335"/>
    </source>
</evidence>
<dbReference type="PRINTS" id="PR00455">
    <property type="entry name" value="HTHTETR"/>
</dbReference>
<keyword evidence="2" id="KW-0805">Transcription regulation</keyword>
<gene>
    <name evidence="7" type="ORF">ACFOFO_10305</name>
</gene>
<evidence type="ECO:0000256" key="1">
    <source>
        <dbReference type="ARBA" id="ARBA00022491"/>
    </source>
</evidence>
<dbReference type="RefSeq" id="WP_390322555.1">
    <property type="nucleotide sequence ID" value="NZ_JBHRTP010000028.1"/>
</dbReference>
<dbReference type="InterPro" id="IPR050109">
    <property type="entry name" value="HTH-type_TetR-like_transc_reg"/>
</dbReference>
<keyword evidence="1" id="KW-0678">Repressor</keyword>
<protein>
    <submittedName>
        <fullName evidence="7">TetR/AcrR family transcriptional regulator</fullName>
    </submittedName>
</protein>
<dbReference type="Pfam" id="PF00440">
    <property type="entry name" value="TetR_N"/>
    <property type="match status" value="1"/>
</dbReference>
<dbReference type="SUPFAM" id="SSF46689">
    <property type="entry name" value="Homeodomain-like"/>
    <property type="match status" value="1"/>
</dbReference>
<keyword evidence="3 5" id="KW-0238">DNA-binding</keyword>
<dbReference type="Gene3D" id="1.10.357.10">
    <property type="entry name" value="Tetracycline Repressor, domain 2"/>
    <property type="match status" value="1"/>
</dbReference>
<name>A0ABV7F001_9BURK</name>
<evidence type="ECO:0000256" key="2">
    <source>
        <dbReference type="ARBA" id="ARBA00023015"/>
    </source>
</evidence>
<evidence type="ECO:0000259" key="6">
    <source>
        <dbReference type="PROSITE" id="PS50977"/>
    </source>
</evidence>
<feature type="DNA-binding region" description="H-T-H motif" evidence="5">
    <location>
        <begin position="33"/>
        <end position="52"/>
    </location>
</feature>
<comment type="caution">
    <text evidence="7">The sequence shown here is derived from an EMBL/GenBank/DDBJ whole genome shotgun (WGS) entry which is preliminary data.</text>
</comment>
<sequence length="193" mass="21055">MPKRDESHMAARRKQILDAASASINQKGIAGMSISDISAAAGLSVGAIYTHFKSKEEILAALIAHGNDVQSMDLFNDCKTKAATLARLKALLHQVEQPGDATLHGRIAIEVVALAHRSPRVHDAMETQYRDLRTAVLLQVERLQTLPDRATAALIGDCLLGLMLTTQFQQLTGIKPDTEVKLRAAKYLLDQIH</sequence>
<evidence type="ECO:0000313" key="8">
    <source>
        <dbReference type="Proteomes" id="UP001595530"/>
    </source>
</evidence>
<feature type="domain" description="HTH tetR-type" evidence="6">
    <location>
        <begin position="10"/>
        <end position="70"/>
    </location>
</feature>
<dbReference type="PANTHER" id="PTHR30055">
    <property type="entry name" value="HTH-TYPE TRANSCRIPTIONAL REGULATOR RUTR"/>
    <property type="match status" value="1"/>
</dbReference>